<keyword evidence="3 5" id="KW-0697">Rotamase</keyword>
<dbReference type="EMBL" id="JACIFF010000006">
    <property type="protein sequence ID" value="MBB4079915.1"/>
    <property type="molecule type" value="Genomic_DNA"/>
</dbReference>
<comment type="caution">
    <text evidence="9">The sequence shown here is derived from an EMBL/GenBank/DDBJ whole genome shotgun (WGS) entry which is preliminary data.</text>
</comment>
<keyword evidence="10" id="KW-1185">Reference proteome</keyword>
<evidence type="ECO:0000313" key="10">
    <source>
        <dbReference type="Proteomes" id="UP000576209"/>
    </source>
</evidence>
<dbReference type="Pfam" id="PF00254">
    <property type="entry name" value="FKBP_C"/>
    <property type="match status" value="1"/>
</dbReference>
<evidence type="ECO:0000256" key="6">
    <source>
        <dbReference type="RuleBase" id="RU003915"/>
    </source>
</evidence>
<reference evidence="9 10" key="1">
    <citation type="submission" date="2020-08" db="EMBL/GenBank/DDBJ databases">
        <title>Genomic Encyclopedia of Type Strains, Phase IV (KMG-IV): sequencing the most valuable type-strain genomes for metagenomic binning, comparative biology and taxonomic classification.</title>
        <authorList>
            <person name="Goeker M."/>
        </authorList>
    </citation>
    <scope>NUCLEOTIDE SEQUENCE [LARGE SCALE GENOMIC DNA]</scope>
    <source>
        <strain evidence="9 10">DSM 105137</strain>
    </source>
</reference>
<dbReference type="RefSeq" id="WP_183496154.1">
    <property type="nucleotide sequence ID" value="NZ_JACIFF010000006.1"/>
</dbReference>
<dbReference type="AlphaFoldDB" id="A0A840E8K2"/>
<evidence type="ECO:0000256" key="2">
    <source>
        <dbReference type="ARBA" id="ARBA00006577"/>
    </source>
</evidence>
<dbReference type="PROSITE" id="PS50059">
    <property type="entry name" value="FKBP_PPIASE"/>
    <property type="match status" value="1"/>
</dbReference>
<comment type="similarity">
    <text evidence="2 6">Belongs to the FKBP-type PPIase family.</text>
</comment>
<comment type="catalytic activity">
    <reaction evidence="1 5 6">
        <text>[protein]-peptidylproline (omega=180) = [protein]-peptidylproline (omega=0)</text>
        <dbReference type="Rhea" id="RHEA:16237"/>
        <dbReference type="Rhea" id="RHEA-COMP:10747"/>
        <dbReference type="Rhea" id="RHEA-COMP:10748"/>
        <dbReference type="ChEBI" id="CHEBI:83833"/>
        <dbReference type="ChEBI" id="CHEBI:83834"/>
        <dbReference type="EC" id="5.2.1.8"/>
    </reaction>
</comment>
<evidence type="ECO:0000256" key="3">
    <source>
        <dbReference type="ARBA" id="ARBA00023110"/>
    </source>
</evidence>
<feature type="domain" description="PPIase FKBP-type" evidence="8">
    <location>
        <begin position="92"/>
        <end position="183"/>
    </location>
</feature>
<dbReference type="PANTHER" id="PTHR43811:SF19">
    <property type="entry name" value="39 KDA FK506-BINDING NUCLEAR PROTEIN"/>
    <property type="match status" value="1"/>
</dbReference>
<evidence type="ECO:0000256" key="4">
    <source>
        <dbReference type="ARBA" id="ARBA00023235"/>
    </source>
</evidence>
<dbReference type="EC" id="5.2.1.8" evidence="6"/>
<gene>
    <name evidence="9" type="ORF">GGR28_002542</name>
</gene>
<feature type="signal peptide" evidence="7">
    <location>
        <begin position="1"/>
        <end position="22"/>
    </location>
</feature>
<dbReference type="InterPro" id="IPR001179">
    <property type="entry name" value="PPIase_FKBP_dom"/>
</dbReference>
<evidence type="ECO:0000256" key="5">
    <source>
        <dbReference type="PROSITE-ProRule" id="PRU00277"/>
    </source>
</evidence>
<name>A0A840E8K2_9BACT</name>
<dbReference type="GO" id="GO:0003755">
    <property type="term" value="F:peptidyl-prolyl cis-trans isomerase activity"/>
    <property type="evidence" value="ECO:0007669"/>
    <property type="project" value="UniProtKB-UniRule"/>
</dbReference>
<evidence type="ECO:0000256" key="1">
    <source>
        <dbReference type="ARBA" id="ARBA00000971"/>
    </source>
</evidence>
<protein>
    <recommendedName>
        <fullName evidence="6">Peptidyl-prolyl cis-trans isomerase</fullName>
        <ecNumber evidence="6">5.2.1.8</ecNumber>
    </recommendedName>
</protein>
<keyword evidence="4 5" id="KW-0413">Isomerase</keyword>
<evidence type="ECO:0000313" key="9">
    <source>
        <dbReference type="EMBL" id="MBB4079915.1"/>
    </source>
</evidence>
<keyword evidence="7" id="KW-0732">Signal</keyword>
<dbReference type="PANTHER" id="PTHR43811">
    <property type="entry name" value="FKBP-TYPE PEPTIDYL-PROLYL CIS-TRANS ISOMERASE FKPA"/>
    <property type="match status" value="1"/>
</dbReference>
<sequence>MIKTIFHCCLLLFLCSCGPAQESTETERDASQRSAIEERLIAELSPSDDMAGRQRNAIINRAIDRNYDVYAAPEGYFYEILDTGEYNRLMEGDIVSVHYVGTFLDGQEFDNSKRRGDKLRFRIGDLIPAWNIALQRVRPGARLRILTPSELAYGTEGLVAPNGDTLVPADAPLEFLIEEITILEE</sequence>
<organism evidence="9 10">
    <name type="scientific">Neolewinella aquimaris</name>
    <dbReference type="NCBI Taxonomy" id="1835722"/>
    <lineage>
        <taxon>Bacteria</taxon>
        <taxon>Pseudomonadati</taxon>
        <taxon>Bacteroidota</taxon>
        <taxon>Saprospiria</taxon>
        <taxon>Saprospirales</taxon>
        <taxon>Lewinellaceae</taxon>
        <taxon>Neolewinella</taxon>
    </lineage>
</organism>
<dbReference type="InterPro" id="IPR046357">
    <property type="entry name" value="PPIase_dom_sf"/>
</dbReference>
<dbReference type="PROSITE" id="PS51257">
    <property type="entry name" value="PROKAR_LIPOPROTEIN"/>
    <property type="match status" value="1"/>
</dbReference>
<dbReference type="Gene3D" id="3.10.50.40">
    <property type="match status" value="1"/>
</dbReference>
<accession>A0A840E8K2</accession>
<proteinExistence type="inferred from homology"/>
<feature type="chain" id="PRO_5033011415" description="Peptidyl-prolyl cis-trans isomerase" evidence="7">
    <location>
        <begin position="23"/>
        <end position="185"/>
    </location>
</feature>
<dbReference type="SUPFAM" id="SSF54534">
    <property type="entry name" value="FKBP-like"/>
    <property type="match status" value="1"/>
</dbReference>
<evidence type="ECO:0000256" key="7">
    <source>
        <dbReference type="SAM" id="SignalP"/>
    </source>
</evidence>
<dbReference type="Proteomes" id="UP000576209">
    <property type="component" value="Unassembled WGS sequence"/>
</dbReference>
<evidence type="ECO:0000259" key="8">
    <source>
        <dbReference type="PROSITE" id="PS50059"/>
    </source>
</evidence>